<protein>
    <submittedName>
        <fullName evidence="7">Uncharacterized protein</fullName>
    </submittedName>
</protein>
<keyword evidence="2" id="KW-0963">Cytoplasm</keyword>
<dbReference type="OrthoDB" id="10254663at2759"/>
<evidence type="ECO:0000256" key="5">
    <source>
        <dbReference type="SAM" id="Coils"/>
    </source>
</evidence>
<name>A0A815F7K6_ADIRI</name>
<keyword evidence="3" id="KW-0206">Cytoskeleton</keyword>
<dbReference type="SUPFAM" id="SSF57997">
    <property type="entry name" value="Tropomyosin"/>
    <property type="match status" value="1"/>
</dbReference>
<evidence type="ECO:0000256" key="3">
    <source>
        <dbReference type="ARBA" id="ARBA00023212"/>
    </source>
</evidence>
<feature type="compositionally biased region" description="Polar residues" evidence="6">
    <location>
        <begin position="1064"/>
        <end position="1076"/>
    </location>
</feature>
<dbReference type="InterPro" id="IPR051877">
    <property type="entry name" value="Centriole_BasalBody_StrucProt"/>
</dbReference>
<feature type="coiled-coil region" evidence="5">
    <location>
        <begin position="164"/>
        <end position="247"/>
    </location>
</feature>
<evidence type="ECO:0000313" key="7">
    <source>
        <dbReference type="EMBL" id="CAF1321754.1"/>
    </source>
</evidence>
<proteinExistence type="inferred from homology"/>
<sequence>MHPSRRSGPVTDLHNAHTVSTLMRTMTTSTLPSQRSQRHSSRSRLTADGTFPVRSSSIHQMDSHDHEYERPSRTFDAVRSADLLALEIKLSSNEKVIAHQNAQIEMLRETNRTLERRLHELSDLKRDLSNKQYEERLKNDDLLRDLHDIDRLARKVQADKQYTVDAADRELTEAKMEIEQNHREMQALDTRLVHLSTDKKSLIEELAIMKNQFADCNNELLHLQDIVDRLQADKGKLSRRVSKLVQNEKELLYELQRCRRTTKPPTPSASGGATSKKLSLPARLEIHLRNIEDERDMYKNEVEILQKLLNNHPRCVSSSSPSSLRGRSLSPSVATRGSGRRDTATSPMMHLIKRSASSISTSPTRCTVCGINRNRLSPAKDVNPYETQLRNVEDERDRFRRELHKYKRSTKDKDSTDAQLSKALREKEDLQLLLNKFERHMAEIQGNIKVLTNERDSTNILYEQAKEDLQKARLELLQNSQTPKVSLAAQSILRKVENERDSALVEARAAASERDSLRERLRVATDAGLTERARNEQRIEDLEVDLRKLEHDREQIIQQNHSLREQIRDLENQLSERSFAITQLNQELDDQKSASAQLRYLSEEAERLVQENQRQLNLKKDELRAQEEKIIKLEKKIYELQEANKALKDDFLVVRNTVQTLDKEKEHLCGVIDLRADENLRLTQEINAKIRRIEELNRIVSELESALDRTNEDAKQKSKEITTIRIQIDRNAEESSEYRRKLELSLRDNARLQDELLNTARDNQKLRQDFERAVDDKESLKLQIQEYIKQVSNCDNIIAQKENDRTTLIEQYREASNELSRAKLTLADIESHANDLKQELQTKSADIKRLTERINFLERDVHHHATVGQEYEIQLSNMNRSLQRSEEIIKKLQSDKQDLLTDVNSIRDHNSSIESKKEQIMRQLTSIELENDQLRAINGDMKIEIDMLRTQISNEKAVVQSLEELINSLREKEFQAQINAKERESELHIAKDRANLSDLKVHTQSKEVAALRTQILGLESDIKRLKSSLSNERHEKEMAMQDLRRLNDRSAHIEYDSRYRSASPRITTSTSNTNLHRSPARSRSPSHSDSSPTKISISLKVSEIDDNYEVAAENNEH</sequence>
<feature type="compositionally biased region" description="Low complexity" evidence="6">
    <location>
        <begin position="317"/>
        <end position="332"/>
    </location>
</feature>
<evidence type="ECO:0000256" key="4">
    <source>
        <dbReference type="ARBA" id="ARBA00038123"/>
    </source>
</evidence>
<feature type="region of interest" description="Disordered" evidence="6">
    <location>
        <begin position="313"/>
        <end position="345"/>
    </location>
</feature>
<dbReference type="EMBL" id="CAJNOJ010000235">
    <property type="protein sequence ID" value="CAF1321754.1"/>
    <property type="molecule type" value="Genomic_DNA"/>
</dbReference>
<feature type="coiled-coil region" evidence="5">
    <location>
        <begin position="679"/>
        <end position="979"/>
    </location>
</feature>
<evidence type="ECO:0000256" key="6">
    <source>
        <dbReference type="SAM" id="MobiDB-lite"/>
    </source>
</evidence>
<dbReference type="Proteomes" id="UP000663852">
    <property type="component" value="Unassembled WGS sequence"/>
</dbReference>
<dbReference type="Gene3D" id="1.20.920.20">
    <property type="match status" value="1"/>
</dbReference>
<feature type="coiled-coil region" evidence="5">
    <location>
        <begin position="382"/>
        <end position="650"/>
    </location>
</feature>
<feature type="compositionally biased region" description="Low complexity" evidence="6">
    <location>
        <begin position="1081"/>
        <end position="1095"/>
    </location>
</feature>
<dbReference type="AlphaFoldDB" id="A0A815F7K6"/>
<comment type="subcellular location">
    <subcellularLocation>
        <location evidence="1">Cytoplasm</location>
        <location evidence="1">Cytoskeleton</location>
        <location evidence="1">Microtubule organizing center</location>
        <location evidence="1">Centrosome</location>
        <location evidence="1">Centriole</location>
    </subcellularLocation>
</comment>
<comment type="similarity">
    <text evidence="4">Belongs to the CEP135/TSGA10 family.</text>
</comment>
<dbReference type="GO" id="GO:0005814">
    <property type="term" value="C:centriole"/>
    <property type="evidence" value="ECO:0007669"/>
    <property type="project" value="UniProtKB-SubCell"/>
</dbReference>
<feature type="coiled-coil region" evidence="5">
    <location>
        <begin position="1008"/>
        <end position="1049"/>
    </location>
</feature>
<evidence type="ECO:0000256" key="2">
    <source>
        <dbReference type="ARBA" id="ARBA00022490"/>
    </source>
</evidence>
<evidence type="ECO:0000256" key="1">
    <source>
        <dbReference type="ARBA" id="ARBA00004114"/>
    </source>
</evidence>
<accession>A0A815F7K6</accession>
<dbReference type="PANTHER" id="PTHR20544">
    <property type="entry name" value="CENTROSOMAL PROTEIN CEP135"/>
    <property type="match status" value="1"/>
</dbReference>
<keyword evidence="5" id="KW-0175">Coiled coil</keyword>
<organism evidence="7 8">
    <name type="scientific">Adineta ricciae</name>
    <name type="common">Rotifer</name>
    <dbReference type="NCBI Taxonomy" id="249248"/>
    <lineage>
        <taxon>Eukaryota</taxon>
        <taxon>Metazoa</taxon>
        <taxon>Spiralia</taxon>
        <taxon>Gnathifera</taxon>
        <taxon>Rotifera</taxon>
        <taxon>Eurotatoria</taxon>
        <taxon>Bdelloidea</taxon>
        <taxon>Adinetida</taxon>
        <taxon>Adinetidae</taxon>
        <taxon>Adineta</taxon>
    </lineage>
</organism>
<comment type="caution">
    <text evidence="7">The sequence shown here is derived from an EMBL/GenBank/DDBJ whole genome shotgun (WGS) entry which is preliminary data.</text>
</comment>
<feature type="region of interest" description="Disordered" evidence="6">
    <location>
        <begin position="1055"/>
        <end position="1095"/>
    </location>
</feature>
<feature type="coiled-coil region" evidence="5">
    <location>
        <begin position="97"/>
        <end position="131"/>
    </location>
</feature>
<gene>
    <name evidence="7" type="ORF">EDS130_LOCUS31701</name>
</gene>
<feature type="region of interest" description="Disordered" evidence="6">
    <location>
        <begin position="28"/>
        <end position="49"/>
    </location>
</feature>
<evidence type="ECO:0000313" key="8">
    <source>
        <dbReference type="Proteomes" id="UP000663852"/>
    </source>
</evidence>
<dbReference type="PANTHER" id="PTHR20544:SF0">
    <property type="entry name" value="NUCLEOPROTEIN TPR_MLP1 DOMAIN-CONTAINING PROTEIN"/>
    <property type="match status" value="1"/>
</dbReference>
<reference evidence="7" key="1">
    <citation type="submission" date="2021-02" db="EMBL/GenBank/DDBJ databases">
        <authorList>
            <person name="Nowell W R."/>
        </authorList>
    </citation>
    <scope>NUCLEOTIDE SEQUENCE</scope>
</reference>